<dbReference type="EMBL" id="MU839030">
    <property type="protein sequence ID" value="KAK1763076.1"/>
    <property type="molecule type" value="Genomic_DNA"/>
</dbReference>
<keyword evidence="3" id="KW-0732">Signal</keyword>
<dbReference type="InterPro" id="IPR016166">
    <property type="entry name" value="FAD-bd_PCMH"/>
</dbReference>
<keyword evidence="6" id="KW-1185">Reference proteome</keyword>
<organism evidence="5 6">
    <name type="scientific">Phialemonium atrogriseum</name>
    <dbReference type="NCBI Taxonomy" id="1093897"/>
    <lineage>
        <taxon>Eukaryota</taxon>
        <taxon>Fungi</taxon>
        <taxon>Dikarya</taxon>
        <taxon>Ascomycota</taxon>
        <taxon>Pezizomycotina</taxon>
        <taxon>Sordariomycetes</taxon>
        <taxon>Sordariomycetidae</taxon>
        <taxon>Cephalothecales</taxon>
        <taxon>Cephalothecaceae</taxon>
        <taxon>Phialemonium</taxon>
    </lineage>
</organism>
<evidence type="ECO:0000256" key="3">
    <source>
        <dbReference type="SAM" id="SignalP"/>
    </source>
</evidence>
<feature type="chain" id="PRO_5042595169" description="FAD-binding PCMH-type domain-containing protein" evidence="3">
    <location>
        <begin position="20"/>
        <end position="460"/>
    </location>
</feature>
<comment type="similarity">
    <text evidence="1">Belongs to the oxygen-dependent FAD-linked oxidoreductase family.</text>
</comment>
<dbReference type="Proteomes" id="UP001244011">
    <property type="component" value="Unassembled WGS sequence"/>
</dbReference>
<dbReference type="InterPro" id="IPR016169">
    <property type="entry name" value="FAD-bd_PCMH_sub2"/>
</dbReference>
<feature type="non-terminal residue" evidence="5">
    <location>
        <position position="460"/>
    </location>
</feature>
<evidence type="ECO:0000256" key="1">
    <source>
        <dbReference type="ARBA" id="ARBA00005466"/>
    </source>
</evidence>
<comment type="caution">
    <text evidence="5">The sequence shown here is derived from an EMBL/GenBank/DDBJ whole genome shotgun (WGS) entry which is preliminary data.</text>
</comment>
<dbReference type="GO" id="GO:0071949">
    <property type="term" value="F:FAD binding"/>
    <property type="evidence" value="ECO:0007669"/>
    <property type="project" value="InterPro"/>
</dbReference>
<feature type="signal peptide" evidence="3">
    <location>
        <begin position="1"/>
        <end position="19"/>
    </location>
</feature>
<dbReference type="InterPro" id="IPR036318">
    <property type="entry name" value="FAD-bd_PCMH-like_sf"/>
</dbReference>
<dbReference type="GeneID" id="85308845"/>
<dbReference type="PANTHER" id="PTHR13878:SF91">
    <property type="entry name" value="FAD BINDING DOMAIN PROTEIN (AFU_ORTHOLOGUE AFUA_6G12070)-RELATED"/>
    <property type="match status" value="1"/>
</dbReference>
<dbReference type="RefSeq" id="XP_060279289.1">
    <property type="nucleotide sequence ID" value="XM_060425658.1"/>
</dbReference>
<accession>A0AAJ0FC04</accession>
<dbReference type="PROSITE" id="PS51387">
    <property type="entry name" value="FAD_PCMH"/>
    <property type="match status" value="1"/>
</dbReference>
<name>A0AAJ0FC04_9PEZI</name>
<evidence type="ECO:0000313" key="5">
    <source>
        <dbReference type="EMBL" id="KAK1763076.1"/>
    </source>
</evidence>
<dbReference type="InterPro" id="IPR050432">
    <property type="entry name" value="FAD-linked_Oxidoreductases_BP"/>
</dbReference>
<evidence type="ECO:0000313" key="6">
    <source>
        <dbReference type="Proteomes" id="UP001244011"/>
    </source>
</evidence>
<reference evidence="5" key="1">
    <citation type="submission" date="2023-06" db="EMBL/GenBank/DDBJ databases">
        <title>Genome-scale phylogeny and comparative genomics of the fungal order Sordariales.</title>
        <authorList>
            <consortium name="Lawrence Berkeley National Laboratory"/>
            <person name="Hensen N."/>
            <person name="Bonometti L."/>
            <person name="Westerberg I."/>
            <person name="Brannstrom I.O."/>
            <person name="Guillou S."/>
            <person name="Cros-Aarteil S."/>
            <person name="Calhoun S."/>
            <person name="Haridas S."/>
            <person name="Kuo A."/>
            <person name="Mondo S."/>
            <person name="Pangilinan J."/>
            <person name="Riley R."/>
            <person name="Labutti K."/>
            <person name="Andreopoulos B."/>
            <person name="Lipzen A."/>
            <person name="Chen C."/>
            <person name="Yanf M."/>
            <person name="Daum C."/>
            <person name="Ng V."/>
            <person name="Clum A."/>
            <person name="Steindorff A."/>
            <person name="Ohm R."/>
            <person name="Martin F."/>
            <person name="Silar P."/>
            <person name="Natvig D."/>
            <person name="Lalanne C."/>
            <person name="Gautier V."/>
            <person name="Ament-Velasquez S.L."/>
            <person name="Kruys A."/>
            <person name="Hutchinson M.I."/>
            <person name="Powell A.J."/>
            <person name="Barry K."/>
            <person name="Miller A.N."/>
            <person name="Grigoriev I.V."/>
            <person name="Debuchy R."/>
            <person name="Gladieux P."/>
            <person name="Thoren M.H."/>
            <person name="Johannesson H."/>
        </authorList>
    </citation>
    <scope>NUCLEOTIDE SEQUENCE</scope>
    <source>
        <strain evidence="5">8032-3</strain>
    </source>
</reference>
<dbReference type="SUPFAM" id="SSF56176">
    <property type="entry name" value="FAD-binding/transporter-associated domain-like"/>
    <property type="match status" value="1"/>
</dbReference>
<dbReference type="Gene3D" id="3.30.465.10">
    <property type="match status" value="1"/>
</dbReference>
<evidence type="ECO:0000256" key="2">
    <source>
        <dbReference type="ARBA" id="ARBA00023002"/>
    </source>
</evidence>
<proteinExistence type="inferred from homology"/>
<dbReference type="Pfam" id="PF01565">
    <property type="entry name" value="FAD_binding_4"/>
    <property type="match status" value="1"/>
</dbReference>
<evidence type="ECO:0000259" key="4">
    <source>
        <dbReference type="PROSITE" id="PS51387"/>
    </source>
</evidence>
<protein>
    <recommendedName>
        <fullName evidence="4">FAD-binding PCMH-type domain-containing protein</fullName>
    </recommendedName>
</protein>
<dbReference type="GO" id="GO:0016491">
    <property type="term" value="F:oxidoreductase activity"/>
    <property type="evidence" value="ECO:0007669"/>
    <property type="project" value="UniProtKB-KW"/>
</dbReference>
<gene>
    <name evidence="5" type="ORF">QBC33DRAFT_499804</name>
</gene>
<dbReference type="PANTHER" id="PTHR13878">
    <property type="entry name" value="GULONOLACTONE OXIDASE"/>
    <property type="match status" value="1"/>
</dbReference>
<dbReference type="InterPro" id="IPR006094">
    <property type="entry name" value="Oxid_FAD_bind_N"/>
</dbReference>
<dbReference type="AlphaFoldDB" id="A0AAJ0FC04"/>
<keyword evidence="2" id="KW-0560">Oxidoreductase</keyword>
<feature type="domain" description="FAD-binding PCMH-type" evidence="4">
    <location>
        <begin position="146"/>
        <end position="325"/>
    </location>
</feature>
<sequence>MHSPVLALVASVLALGVHGLANFPHEAVQLEDRDIGDFSAIAFGGNSLVRRGDQPKCRAFPGSEDWPATDEWDRLNMTLNGALLKPVPAASVCYAGPNHDEDRCNFLLTDASATLFYNDDPLTVLSQWTQGNTCLVAEDPAGNCTQGGFPVYVVNVTTTKDVQAAVNFARNSNIRLVIKNTGHDFLGRSTGAGSLSVWTHHLKSFELLPDYTQGEYTGMAARVGAGLETWEVYNLMDLHNITLVVPYTFTVGPYGGFTTGGGHSTFASFYGLGSDQVLSINVVTADGEFVTADTTNNTDLFYAIRGGGGSTFGVVTSFIVKAHPAIDVTVATMGFSTSAASGNTSIPSNETEIFWEGITTYYKFGTTIVDRGGMDRSYIYPATDEAGLSFTTQIEMPNMTSPDALVFFRGLYEALTSVGIAVSMGAPSTGTYGVSQSSEGSSPANIRFGSRLFPRANWDS</sequence>